<dbReference type="EC" id="1.8.7.1" evidence="5"/>
<feature type="domain" description="Nitrite/sulphite reductase 4Fe-4S" evidence="21">
    <location>
        <begin position="634"/>
        <end position="771"/>
    </location>
</feature>
<dbReference type="EMBL" id="BCSY01000046">
    <property type="protein sequence ID" value="GAS96099.1"/>
    <property type="molecule type" value="Genomic_DNA"/>
</dbReference>
<keyword evidence="14 20" id="KW-0408">Iron</keyword>
<dbReference type="InterPro" id="IPR036136">
    <property type="entry name" value="Nit/Sulf_reduc_fer-like_dom_sf"/>
</dbReference>
<evidence type="ECO:0000256" key="14">
    <source>
        <dbReference type="ARBA" id="ARBA00023004"/>
    </source>
</evidence>
<comment type="similarity">
    <text evidence="4">Belongs to the nitrite and sulfite reductase 4Fe-4S domain family.</text>
</comment>
<evidence type="ECO:0000313" key="26">
    <source>
        <dbReference type="EMBL" id="GAS96099.1"/>
    </source>
</evidence>
<dbReference type="STRING" id="228230.RMCC_3065"/>
<dbReference type="NCBIfam" id="TIGR02374">
    <property type="entry name" value="nitri_red_nirB"/>
    <property type="match status" value="1"/>
</dbReference>
<dbReference type="Pfam" id="PF04324">
    <property type="entry name" value="Fer2_BFD"/>
    <property type="match status" value="1"/>
</dbReference>
<protein>
    <recommendedName>
        <fullName evidence="5">assimilatory sulfite reductase (ferredoxin)</fullName>
        <ecNumber evidence="5">1.8.7.1</ecNumber>
    </recommendedName>
</protein>
<dbReference type="GO" id="GO:0050311">
    <property type="term" value="F:sulfite reductase (ferredoxin) activity"/>
    <property type="evidence" value="ECO:0007669"/>
    <property type="project" value="UniProtKB-EC"/>
</dbReference>
<dbReference type="InterPro" id="IPR041575">
    <property type="entry name" value="Rubredoxin_C"/>
</dbReference>
<comment type="cofactor">
    <cofactor evidence="20">
        <name>[4Fe-4S] cluster</name>
        <dbReference type="ChEBI" id="CHEBI:49883"/>
    </cofactor>
    <text evidence="20">Binds 1 [4Fe-4S] cluster per subunit.</text>
</comment>
<evidence type="ECO:0000259" key="22">
    <source>
        <dbReference type="Pfam" id="PF03460"/>
    </source>
</evidence>
<dbReference type="InterPro" id="IPR045854">
    <property type="entry name" value="NO2/SO3_Rdtase_4Fe4S_sf"/>
</dbReference>
<evidence type="ECO:0000259" key="25">
    <source>
        <dbReference type="Pfam" id="PF18267"/>
    </source>
</evidence>
<evidence type="ECO:0000256" key="1">
    <source>
        <dbReference type="ARBA" id="ARBA00001974"/>
    </source>
</evidence>
<dbReference type="InterPro" id="IPR006066">
    <property type="entry name" value="NO2/SO3_Rdtase_FeS/sirohaem_BS"/>
</dbReference>
<dbReference type="InterPro" id="IPR006067">
    <property type="entry name" value="NO2/SO3_Rdtase_4Fe4S_dom"/>
</dbReference>
<evidence type="ECO:0000256" key="8">
    <source>
        <dbReference type="ARBA" id="ARBA00022630"/>
    </source>
</evidence>
<dbReference type="SUPFAM" id="SSF56014">
    <property type="entry name" value="Nitrite and sulphite reductase 4Fe-4S domain-like"/>
    <property type="match status" value="1"/>
</dbReference>
<comment type="cofactor">
    <cofactor evidence="1 19">
        <name>FAD</name>
        <dbReference type="ChEBI" id="CHEBI:57692"/>
    </cofactor>
</comment>
<reference evidence="27" key="1">
    <citation type="journal article" date="2016" name="Genome Announc.">
        <title>Draft Genome Sequences of Five Rapidly Growing Mycobacterium Species, M. thermoresistibile, M. fortuitum subsp. acetamidolyticum, M. canariasense, M. brisbanense, and M. novocastrense.</title>
        <authorList>
            <person name="Katahira K."/>
            <person name="Ogura Y."/>
            <person name="Gotoh Y."/>
            <person name="Hayashi T."/>
        </authorList>
    </citation>
    <scope>NUCLEOTIDE SEQUENCE [LARGE SCALE GENOMIC DNA]</scope>
    <source>
        <strain evidence="27">JCM15298</strain>
    </source>
</reference>
<dbReference type="Pfam" id="PF01077">
    <property type="entry name" value="NIR_SIR"/>
    <property type="match status" value="1"/>
</dbReference>
<dbReference type="InterPro" id="IPR041854">
    <property type="entry name" value="BFD-like_2Fe2S-bd_dom_sf"/>
</dbReference>
<dbReference type="GO" id="GO:0042128">
    <property type="term" value="P:nitrate assimilation"/>
    <property type="evidence" value="ECO:0007669"/>
    <property type="project" value="UniProtKB-UniRule"/>
</dbReference>
<dbReference type="PRINTS" id="PR00411">
    <property type="entry name" value="PNDRDTASEI"/>
</dbReference>
<evidence type="ECO:0000256" key="20">
    <source>
        <dbReference type="PIRSR" id="PIRSR037149-1"/>
    </source>
</evidence>
<dbReference type="UniPathway" id="UPA00653"/>
<dbReference type="Gene3D" id="3.90.480.20">
    <property type="match status" value="1"/>
</dbReference>
<evidence type="ECO:0000256" key="12">
    <source>
        <dbReference type="ARBA" id="ARBA00022827"/>
    </source>
</evidence>
<comment type="cofactor">
    <cofactor evidence="20">
        <name>siroheme</name>
        <dbReference type="ChEBI" id="CHEBI:60052"/>
    </cofactor>
    <text evidence="20">Binds 1 siroheme per subunit.</text>
</comment>
<name>A0A100WDR2_MYCCR</name>
<feature type="binding site" evidence="20">
    <location>
        <position position="649"/>
    </location>
    <ligand>
        <name>[4Fe-4S] cluster</name>
        <dbReference type="ChEBI" id="CHEBI:49883"/>
    </ligand>
</feature>
<dbReference type="PANTHER" id="PTHR43809:SF1">
    <property type="entry name" value="NITRITE REDUCTASE (NADH) LARGE SUBUNIT"/>
    <property type="match status" value="1"/>
</dbReference>
<feature type="binding site" evidence="20">
    <location>
        <position position="687"/>
    </location>
    <ligand>
        <name>[4Fe-4S] cluster</name>
        <dbReference type="ChEBI" id="CHEBI:49883"/>
    </ligand>
</feature>
<keyword evidence="8 19" id="KW-0285">Flavoprotein</keyword>
<evidence type="ECO:0000256" key="11">
    <source>
        <dbReference type="ARBA" id="ARBA00022784"/>
    </source>
</evidence>
<evidence type="ECO:0000259" key="21">
    <source>
        <dbReference type="Pfam" id="PF01077"/>
    </source>
</evidence>
<evidence type="ECO:0000259" key="24">
    <source>
        <dbReference type="Pfam" id="PF07992"/>
    </source>
</evidence>
<dbReference type="GO" id="GO:0050661">
    <property type="term" value="F:NADP binding"/>
    <property type="evidence" value="ECO:0007669"/>
    <property type="project" value="UniProtKB-UniRule"/>
</dbReference>
<dbReference type="GO" id="GO:0098809">
    <property type="term" value="F:nitrite reductase activity"/>
    <property type="evidence" value="ECO:0007669"/>
    <property type="project" value="InterPro"/>
</dbReference>
<dbReference type="InterPro" id="IPR012744">
    <property type="entry name" value="Nitri_red_NirB"/>
</dbReference>
<dbReference type="Pfam" id="PF18267">
    <property type="entry name" value="Rubredoxin_C"/>
    <property type="match status" value="1"/>
</dbReference>
<evidence type="ECO:0000256" key="19">
    <source>
        <dbReference type="PIRNR" id="PIRNR037149"/>
    </source>
</evidence>
<evidence type="ECO:0000256" key="6">
    <source>
        <dbReference type="ARBA" id="ARBA00022485"/>
    </source>
</evidence>
<dbReference type="PIRSF" id="PIRSF037149">
    <property type="entry name" value="NirB"/>
    <property type="match status" value="1"/>
</dbReference>
<evidence type="ECO:0000256" key="15">
    <source>
        <dbReference type="ARBA" id="ARBA00023014"/>
    </source>
</evidence>
<feature type="domain" description="FAD/NAD(P)-binding" evidence="24">
    <location>
        <begin position="4"/>
        <end position="291"/>
    </location>
</feature>
<comment type="pathway">
    <text evidence="3">Nitrogen metabolism; nitrate reduction (assimilation).</text>
</comment>
<comment type="cofactor">
    <cofactor evidence="17">
        <name>[2Fe-2S] cluster</name>
        <dbReference type="ChEBI" id="CHEBI:190135"/>
    </cofactor>
</comment>
<evidence type="ECO:0000256" key="7">
    <source>
        <dbReference type="ARBA" id="ARBA00022617"/>
    </source>
</evidence>
<feature type="binding site" evidence="20">
    <location>
        <position position="683"/>
    </location>
    <ligand>
        <name>[4Fe-4S] cluster</name>
        <dbReference type="ChEBI" id="CHEBI:49883"/>
    </ligand>
</feature>
<dbReference type="PRINTS" id="PR00368">
    <property type="entry name" value="FADPNR"/>
</dbReference>
<evidence type="ECO:0000256" key="4">
    <source>
        <dbReference type="ARBA" id="ARBA00010429"/>
    </source>
</evidence>
<feature type="binding site" description="axial binding residue" evidence="20">
    <location>
        <position position="687"/>
    </location>
    <ligand>
        <name>siroheme</name>
        <dbReference type="ChEBI" id="CHEBI:60052"/>
    </ligand>
    <ligandPart>
        <name>Fe</name>
        <dbReference type="ChEBI" id="CHEBI:18248"/>
    </ligandPart>
</feature>
<keyword evidence="13" id="KW-0560">Oxidoreductase</keyword>
<dbReference type="Gene3D" id="3.50.50.60">
    <property type="entry name" value="FAD/NAD(P)-binding domain"/>
    <property type="match status" value="2"/>
</dbReference>
<comment type="function">
    <text evidence="2">Catalyzes the reduction of sulfite to sulfide, a step in the biosynthesis of sulfur-containing amino acids and cofactors.</text>
</comment>
<dbReference type="PANTHER" id="PTHR43809">
    <property type="entry name" value="NITRITE REDUCTASE (NADH) LARGE SUBUNIT"/>
    <property type="match status" value="1"/>
</dbReference>
<evidence type="ECO:0000256" key="3">
    <source>
        <dbReference type="ARBA" id="ARBA00005096"/>
    </source>
</evidence>
<sequence>MKRRLVVVGNGMAGVRAIEEILTRGGGESFDITVFGDEPYGNYNRILLSNVLAGSDDSDEIYLNALDWYTDNAIDLRAGVRIVRLDTYARLVHADDGTTMRYDALILATGSRSFFPPMTGLWADDKTLTDGVFGFRTLDDCMGMISEAANRTKAVVIGGGLLGLEAARGLQNRGLAVEVVHAGPTLMNAQLDDAAGAILRRSVEGIGITVHTDKRTTEVLVGDDGKLTGIVFSDGSTVDCDMLVIAAGIRPNVGLAQRAGLTVERAIVVDDHMRSVDDDRVYVVGECAQHRGQVYGLVAPLWEQAAVLADHLTGTDTTAAYRGSRTATKLKVAGVDVASMGIKAPELPDDEFVQYSEPRHGVYKTIVIRDGKLVGATLVGDMSKVSFLTQAFDSGLPLPDERVSLMFDIGTPEVAVGVAELSDDAQVCNCNGVSKGALVACVQSGETTVSGVMAKTKAGKGCGSCKELVGQVVEWAAGGAVTEDPSASWYVPGVPYDKPSLMALIRELRLHSVSSVFAALAPDGRVDAGSKMALASLLEMMWAEEFVDERDARFINDRVHANIQRDGTFSVVPQMKGGVTSSEQLRKIADVADKYAIPMIKCTGGQRIDLLGVRKEDLPAVWADLGMPSGYAYGKSFRTVKTCVGSDFCRYGLGDSTALGIALEERYQGLASPAKMKLAVTGCPRNCAEALCKDLGVVAVDGGRWEIYVGGAAGAHIRKGDLLAVVDDPATVITLTGRFLQYYRENANWLERTYAWVPRVGIDHIRAVVVDDAHGWAEGLDARMQKSVDAYRDPWLDGRDPVSEGQFRSALPLLPLPQVPVR</sequence>
<dbReference type="InterPro" id="IPR052034">
    <property type="entry name" value="NasD-like"/>
</dbReference>
<evidence type="ECO:0000256" key="13">
    <source>
        <dbReference type="ARBA" id="ARBA00023002"/>
    </source>
</evidence>
<dbReference type="Proteomes" id="UP000069443">
    <property type="component" value="Unassembled WGS sequence"/>
</dbReference>
<dbReference type="InterPro" id="IPR016156">
    <property type="entry name" value="FAD/NAD-linked_Rdtase_dimer_sf"/>
</dbReference>
<dbReference type="GO" id="GO:0050660">
    <property type="term" value="F:flavin adenine dinucleotide binding"/>
    <property type="evidence" value="ECO:0007669"/>
    <property type="project" value="UniProtKB-UniRule"/>
</dbReference>
<comment type="catalytic activity">
    <reaction evidence="18">
        <text>hydrogen sulfide + 6 oxidized [2Fe-2S]-[ferredoxin] + 3 H2O = sulfite + 6 reduced [2Fe-2S]-[ferredoxin] + 7 H(+)</text>
        <dbReference type="Rhea" id="RHEA:23132"/>
        <dbReference type="Rhea" id="RHEA-COMP:10000"/>
        <dbReference type="Rhea" id="RHEA-COMP:10001"/>
        <dbReference type="ChEBI" id="CHEBI:15377"/>
        <dbReference type="ChEBI" id="CHEBI:15378"/>
        <dbReference type="ChEBI" id="CHEBI:17359"/>
        <dbReference type="ChEBI" id="CHEBI:29919"/>
        <dbReference type="ChEBI" id="CHEBI:33737"/>
        <dbReference type="ChEBI" id="CHEBI:33738"/>
        <dbReference type="EC" id="1.8.7.1"/>
    </reaction>
</comment>
<gene>
    <name evidence="26" type="ORF">RMCC_3065</name>
</gene>
<dbReference type="GO" id="GO:0051537">
    <property type="term" value="F:2 iron, 2 sulfur cluster binding"/>
    <property type="evidence" value="ECO:0007669"/>
    <property type="project" value="UniProtKB-KW"/>
</dbReference>
<feature type="domain" description="Nitrite/Sulfite reductase ferredoxin-like" evidence="22">
    <location>
        <begin position="563"/>
        <end position="625"/>
    </location>
</feature>
<dbReference type="AlphaFoldDB" id="A0A100WDR2"/>
<dbReference type="InterPro" id="IPR005117">
    <property type="entry name" value="NiRdtase/SiRdtase_haem-b_fer"/>
</dbReference>
<dbReference type="SUPFAM" id="SSF51905">
    <property type="entry name" value="FAD/NAD(P)-binding domain"/>
    <property type="match status" value="2"/>
</dbReference>
<evidence type="ECO:0000256" key="10">
    <source>
        <dbReference type="ARBA" id="ARBA00022723"/>
    </source>
</evidence>
<dbReference type="InterPro" id="IPR007419">
    <property type="entry name" value="BFD-like_2Fe2S-bd_dom"/>
</dbReference>
<dbReference type="OrthoDB" id="9768666at2"/>
<keyword evidence="10 20" id="KW-0479">Metal-binding</keyword>
<keyword evidence="27" id="KW-1185">Reference proteome</keyword>
<comment type="caution">
    <text evidence="26">The sequence shown here is derived from an EMBL/GenBank/DDBJ whole genome shotgun (WGS) entry which is preliminary data.</text>
</comment>
<dbReference type="Gene3D" id="3.30.390.30">
    <property type="match status" value="1"/>
</dbReference>
<keyword evidence="15 20" id="KW-0411">Iron-sulfur</keyword>
<evidence type="ECO:0000259" key="23">
    <source>
        <dbReference type="Pfam" id="PF04324"/>
    </source>
</evidence>
<dbReference type="Gene3D" id="1.10.10.1100">
    <property type="entry name" value="BFD-like [2Fe-2S]-binding domain"/>
    <property type="match status" value="1"/>
</dbReference>
<feature type="binding site" evidence="20">
    <location>
        <position position="643"/>
    </location>
    <ligand>
        <name>[4Fe-4S] cluster</name>
        <dbReference type="ChEBI" id="CHEBI:49883"/>
    </ligand>
</feature>
<feature type="domain" description="BFD-like [2Fe-2S]-binding" evidence="23">
    <location>
        <begin position="427"/>
        <end position="473"/>
    </location>
</feature>
<dbReference type="GO" id="GO:0046872">
    <property type="term" value="F:metal ion binding"/>
    <property type="evidence" value="ECO:0007669"/>
    <property type="project" value="UniProtKB-KW"/>
</dbReference>
<keyword evidence="11" id="KW-0883">Thioether bond</keyword>
<proteinExistence type="inferred from homology"/>
<evidence type="ECO:0000256" key="2">
    <source>
        <dbReference type="ARBA" id="ARBA00003247"/>
    </source>
</evidence>
<dbReference type="GO" id="GO:0020037">
    <property type="term" value="F:heme binding"/>
    <property type="evidence" value="ECO:0007669"/>
    <property type="project" value="InterPro"/>
</dbReference>
<evidence type="ECO:0000256" key="16">
    <source>
        <dbReference type="ARBA" id="ARBA00023063"/>
    </source>
</evidence>
<dbReference type="InterPro" id="IPR036188">
    <property type="entry name" value="FAD/NAD-bd_sf"/>
</dbReference>
<organism evidence="26 27">
    <name type="scientific">Mycolicibacterium canariasense</name>
    <name type="common">Mycobacterium canariasense</name>
    <dbReference type="NCBI Taxonomy" id="228230"/>
    <lineage>
        <taxon>Bacteria</taxon>
        <taxon>Bacillati</taxon>
        <taxon>Actinomycetota</taxon>
        <taxon>Actinomycetes</taxon>
        <taxon>Mycobacteriales</taxon>
        <taxon>Mycobacteriaceae</taxon>
        <taxon>Mycolicibacterium</taxon>
    </lineage>
</organism>
<evidence type="ECO:0000256" key="9">
    <source>
        <dbReference type="ARBA" id="ARBA00022714"/>
    </source>
</evidence>
<keyword evidence="16 19" id="KW-0534">Nitrate assimilation</keyword>
<keyword evidence="9" id="KW-0001">2Fe-2S</keyword>
<reference evidence="27" key="2">
    <citation type="submission" date="2016-02" db="EMBL/GenBank/DDBJ databases">
        <title>Draft genome sequence of five rapidly growing Mycobacterium species.</title>
        <authorList>
            <person name="Katahira K."/>
            <person name="Gotou Y."/>
            <person name="Iida K."/>
            <person name="Ogura Y."/>
            <person name="Hayashi T."/>
        </authorList>
    </citation>
    <scope>NUCLEOTIDE SEQUENCE [LARGE SCALE GENOMIC DNA]</scope>
    <source>
        <strain evidence="27">JCM15298</strain>
    </source>
</reference>
<evidence type="ECO:0000256" key="17">
    <source>
        <dbReference type="ARBA" id="ARBA00034078"/>
    </source>
</evidence>
<dbReference type="Pfam" id="PF03460">
    <property type="entry name" value="NIR_SIR_ferr"/>
    <property type="match status" value="1"/>
</dbReference>
<dbReference type="SUPFAM" id="SSF55124">
    <property type="entry name" value="Nitrite/Sulfite reductase N-terminal domain-like"/>
    <property type="match status" value="1"/>
</dbReference>
<dbReference type="InterPro" id="IPR023753">
    <property type="entry name" value="FAD/NAD-binding_dom"/>
</dbReference>
<evidence type="ECO:0000256" key="5">
    <source>
        <dbReference type="ARBA" id="ARBA00012353"/>
    </source>
</evidence>
<evidence type="ECO:0000313" key="27">
    <source>
        <dbReference type="Proteomes" id="UP000069443"/>
    </source>
</evidence>
<dbReference type="Pfam" id="PF07992">
    <property type="entry name" value="Pyr_redox_2"/>
    <property type="match status" value="1"/>
</dbReference>
<keyword evidence="7 20" id="KW-0349">Heme</keyword>
<accession>A0A100WDR2</accession>
<evidence type="ECO:0000256" key="18">
    <source>
        <dbReference type="ARBA" id="ARBA00049518"/>
    </source>
</evidence>
<keyword evidence="6 20" id="KW-0004">4Fe-4S</keyword>
<dbReference type="Gene3D" id="3.30.413.10">
    <property type="entry name" value="Sulfite Reductase Hemoprotein, domain 1"/>
    <property type="match status" value="1"/>
</dbReference>
<dbReference type="PRINTS" id="PR00397">
    <property type="entry name" value="SIROHAEM"/>
</dbReference>
<dbReference type="PROSITE" id="PS00365">
    <property type="entry name" value="NIR_SIR"/>
    <property type="match status" value="1"/>
</dbReference>
<feature type="domain" description="NADH-rubredoxin oxidoreductase C-terminal" evidence="25">
    <location>
        <begin position="327"/>
        <end position="394"/>
    </location>
</feature>
<dbReference type="RefSeq" id="WP_062657176.1">
    <property type="nucleotide sequence ID" value="NZ_BCSY01000046.1"/>
</dbReference>
<dbReference type="GO" id="GO:0051539">
    <property type="term" value="F:4 iron, 4 sulfur cluster binding"/>
    <property type="evidence" value="ECO:0007669"/>
    <property type="project" value="UniProtKB-KW"/>
</dbReference>
<dbReference type="InterPro" id="IPR017121">
    <property type="entry name" value="Nitrite_Rdtase_lsu"/>
</dbReference>
<keyword evidence="12 19" id="KW-0274">FAD</keyword>